<organism evidence="2">
    <name type="scientific">Timema douglasi</name>
    <name type="common">Walking stick</name>
    <dbReference type="NCBI Taxonomy" id="61478"/>
    <lineage>
        <taxon>Eukaryota</taxon>
        <taxon>Metazoa</taxon>
        <taxon>Ecdysozoa</taxon>
        <taxon>Arthropoda</taxon>
        <taxon>Hexapoda</taxon>
        <taxon>Insecta</taxon>
        <taxon>Pterygota</taxon>
        <taxon>Neoptera</taxon>
        <taxon>Polyneoptera</taxon>
        <taxon>Phasmatodea</taxon>
        <taxon>Timematodea</taxon>
        <taxon>Timematoidea</taxon>
        <taxon>Timematidae</taxon>
        <taxon>Timema</taxon>
    </lineage>
</organism>
<dbReference type="AlphaFoldDB" id="A0A7R8Z9M7"/>
<proteinExistence type="predicted"/>
<dbReference type="EMBL" id="OA565528">
    <property type="protein sequence ID" value="CAD7197208.1"/>
    <property type="molecule type" value="Genomic_DNA"/>
</dbReference>
<gene>
    <name evidence="2" type="ORF">TDIB3V08_LOCUS3519</name>
</gene>
<evidence type="ECO:0000313" key="2">
    <source>
        <dbReference type="EMBL" id="CAD7197208.1"/>
    </source>
</evidence>
<sequence length="153" mass="17276">MRMRYVRWLKTGDGKIARPAIGKKHSVASEAPLPLSTPRTSPVPSQPLWSCDLLGLEKRFPLSSRLLPQEIAMVEGLMGRETERRVGRRPVTSSPHAVPRPQDDLSSLLHVLHCGGRRHQVHHLEALPEPQADWLWCAGHCLVSPRIRLDRGW</sequence>
<name>A0A7R8Z9M7_TIMDO</name>
<evidence type="ECO:0000256" key="1">
    <source>
        <dbReference type="SAM" id="MobiDB-lite"/>
    </source>
</evidence>
<accession>A0A7R8Z9M7</accession>
<protein>
    <submittedName>
        <fullName evidence="2">Uncharacterized protein</fullName>
    </submittedName>
</protein>
<feature type="region of interest" description="Disordered" evidence="1">
    <location>
        <begin position="83"/>
        <end position="102"/>
    </location>
</feature>
<reference evidence="2" key="1">
    <citation type="submission" date="2020-11" db="EMBL/GenBank/DDBJ databases">
        <authorList>
            <person name="Tran Van P."/>
        </authorList>
    </citation>
    <scope>NUCLEOTIDE SEQUENCE</scope>
</reference>